<dbReference type="EMBL" id="HBIE01020870">
    <property type="protein sequence ID" value="CAE0311434.1"/>
    <property type="molecule type" value="Transcribed_RNA"/>
</dbReference>
<evidence type="ECO:0000256" key="1">
    <source>
        <dbReference type="SAM" id="SignalP"/>
    </source>
</evidence>
<sequence length="137" mass="15114">MSVSASADNLWLNLTLLLSILTSTKHSFHSSVPDVGLRTMVHVLYLVDLFKELLDVGLVHCRASATLPLVCDLAELHGDFGPDSLLHPRHGGHAIVQGHPLALDLELPLALHVQLGRIFRRTDRRRPLDQVVTSAHE</sequence>
<accession>A0A7S3MMU7</accession>
<gene>
    <name evidence="2" type="ORF">FEHR0123_LOCUS6353</name>
</gene>
<name>A0A7S3MMU7_9SPIT</name>
<feature type="chain" id="PRO_5030623660" description="Secreted protein" evidence="1">
    <location>
        <begin position="27"/>
        <end position="137"/>
    </location>
</feature>
<evidence type="ECO:0000313" key="2">
    <source>
        <dbReference type="EMBL" id="CAE0311434.1"/>
    </source>
</evidence>
<feature type="signal peptide" evidence="1">
    <location>
        <begin position="1"/>
        <end position="26"/>
    </location>
</feature>
<reference evidence="2" key="1">
    <citation type="submission" date="2021-01" db="EMBL/GenBank/DDBJ databases">
        <authorList>
            <person name="Corre E."/>
            <person name="Pelletier E."/>
            <person name="Niang G."/>
            <person name="Scheremetjew M."/>
            <person name="Finn R."/>
            <person name="Kale V."/>
            <person name="Holt S."/>
            <person name="Cochrane G."/>
            <person name="Meng A."/>
            <person name="Brown T."/>
            <person name="Cohen L."/>
        </authorList>
    </citation>
    <scope>NUCLEOTIDE SEQUENCE</scope>
    <source>
        <strain evidence="2">Fehren 1</strain>
    </source>
</reference>
<organism evidence="2">
    <name type="scientific">Favella ehrenbergii</name>
    <dbReference type="NCBI Taxonomy" id="182087"/>
    <lineage>
        <taxon>Eukaryota</taxon>
        <taxon>Sar</taxon>
        <taxon>Alveolata</taxon>
        <taxon>Ciliophora</taxon>
        <taxon>Intramacronucleata</taxon>
        <taxon>Spirotrichea</taxon>
        <taxon>Choreotrichia</taxon>
        <taxon>Tintinnida</taxon>
        <taxon>Xystonellidae</taxon>
        <taxon>Favella</taxon>
    </lineage>
</organism>
<keyword evidence="1" id="KW-0732">Signal</keyword>
<protein>
    <recommendedName>
        <fullName evidence="3">Secreted protein</fullName>
    </recommendedName>
</protein>
<dbReference type="AlphaFoldDB" id="A0A7S3MMU7"/>
<evidence type="ECO:0008006" key="3">
    <source>
        <dbReference type="Google" id="ProtNLM"/>
    </source>
</evidence>
<proteinExistence type="predicted"/>